<comment type="caution">
    <text evidence="3">The sequence shown here is derived from an EMBL/GenBank/DDBJ whole genome shotgun (WGS) entry which is preliminary data.</text>
</comment>
<protein>
    <submittedName>
        <fullName evidence="3">DUF3955 domain-containing protein</fullName>
    </submittedName>
</protein>
<feature type="transmembrane region" description="Helical" evidence="1">
    <location>
        <begin position="44"/>
        <end position="68"/>
    </location>
</feature>
<keyword evidence="1" id="KW-1133">Transmembrane helix</keyword>
<gene>
    <name evidence="3" type="ORF">L2672_08315</name>
</gene>
<sequence length="76" mass="8694">MSILFNRKMGFSFLIAVTGLLFLFIESTYYQYVDAQGQLHESWFMPLGFLFIFIGLLAMGIFIIVGTFKAIRQSLA</sequence>
<dbReference type="Proteomes" id="UP001139333">
    <property type="component" value="Unassembled WGS sequence"/>
</dbReference>
<proteinExistence type="predicted"/>
<evidence type="ECO:0000313" key="3">
    <source>
        <dbReference type="EMBL" id="MCL1142690.1"/>
    </source>
</evidence>
<dbReference type="Pfam" id="PF13127">
    <property type="entry name" value="DUF3955"/>
    <property type="match status" value="1"/>
</dbReference>
<keyword evidence="4" id="KW-1185">Reference proteome</keyword>
<name>A0A9X1ZNE9_9GAMM</name>
<evidence type="ECO:0000259" key="2">
    <source>
        <dbReference type="Pfam" id="PF13127"/>
    </source>
</evidence>
<accession>A0A9X1ZNE9</accession>
<evidence type="ECO:0000256" key="1">
    <source>
        <dbReference type="SAM" id="Phobius"/>
    </source>
</evidence>
<feature type="domain" description="DUF3955" evidence="2">
    <location>
        <begin position="10"/>
        <end position="64"/>
    </location>
</feature>
<feature type="transmembrane region" description="Helical" evidence="1">
    <location>
        <begin position="12"/>
        <end position="32"/>
    </location>
</feature>
<reference evidence="3" key="1">
    <citation type="submission" date="2022-01" db="EMBL/GenBank/DDBJ databases">
        <title>Whole genome-based taxonomy of the Shewanellaceae.</title>
        <authorList>
            <person name="Martin-Rodriguez A.J."/>
        </authorList>
    </citation>
    <scope>NUCLEOTIDE SEQUENCE</scope>
    <source>
        <strain evidence="3">DSM 16422</strain>
    </source>
</reference>
<evidence type="ECO:0000313" key="4">
    <source>
        <dbReference type="Proteomes" id="UP001139333"/>
    </source>
</evidence>
<organism evidence="3 4">
    <name type="scientific">Shewanella gaetbuli</name>
    <dbReference type="NCBI Taxonomy" id="220752"/>
    <lineage>
        <taxon>Bacteria</taxon>
        <taxon>Pseudomonadati</taxon>
        <taxon>Pseudomonadota</taxon>
        <taxon>Gammaproteobacteria</taxon>
        <taxon>Alteromonadales</taxon>
        <taxon>Shewanellaceae</taxon>
        <taxon>Shewanella</taxon>
    </lineage>
</organism>
<keyword evidence="1" id="KW-0812">Transmembrane</keyword>
<dbReference type="AlphaFoldDB" id="A0A9X1ZNE9"/>
<keyword evidence="1" id="KW-0472">Membrane</keyword>
<dbReference type="EMBL" id="JAKIKP010000005">
    <property type="protein sequence ID" value="MCL1142690.1"/>
    <property type="molecule type" value="Genomic_DNA"/>
</dbReference>
<dbReference type="InterPro" id="IPR025016">
    <property type="entry name" value="DUF3955"/>
</dbReference>
<dbReference type="RefSeq" id="WP_248995377.1">
    <property type="nucleotide sequence ID" value="NZ_JAKIKP010000005.1"/>
</dbReference>